<name>A0A3S4PBU7_CHRGE</name>
<evidence type="ECO:0000256" key="1">
    <source>
        <dbReference type="ARBA" id="ARBA00007789"/>
    </source>
</evidence>
<dbReference type="Proteomes" id="UP000279227">
    <property type="component" value="Chromosome"/>
</dbReference>
<protein>
    <submittedName>
        <fullName evidence="3">Luciferase family oxidoreductase, group 1</fullName>
    </submittedName>
</protein>
<dbReference type="GeneID" id="93022591"/>
<gene>
    <name evidence="3" type="ORF">NCTC11432_00228</name>
</gene>
<dbReference type="Pfam" id="PF00296">
    <property type="entry name" value="Bac_luciferase"/>
    <property type="match status" value="1"/>
</dbReference>
<dbReference type="InterPro" id="IPR011251">
    <property type="entry name" value="Luciferase-like_dom"/>
</dbReference>
<evidence type="ECO:0000313" key="3">
    <source>
        <dbReference type="EMBL" id="VEE04656.1"/>
    </source>
</evidence>
<dbReference type="AlphaFoldDB" id="A0A3S4PBU7"/>
<evidence type="ECO:0000259" key="2">
    <source>
        <dbReference type="Pfam" id="PF00296"/>
    </source>
</evidence>
<dbReference type="InterPro" id="IPR019949">
    <property type="entry name" value="CmoO-like"/>
</dbReference>
<proteinExistence type="predicted"/>
<dbReference type="GO" id="GO:0005829">
    <property type="term" value="C:cytosol"/>
    <property type="evidence" value="ECO:0007669"/>
    <property type="project" value="TreeGrafter"/>
</dbReference>
<dbReference type="PANTHER" id="PTHR30137:SF20">
    <property type="entry name" value="N-ACETYL-S-ALKYLCYSTEINE MONOOXYGENASE"/>
    <property type="match status" value="1"/>
</dbReference>
<organism evidence="3 4">
    <name type="scientific">Chryseobacterium gleum</name>
    <name type="common">Flavobacterium gleum</name>
    <dbReference type="NCBI Taxonomy" id="250"/>
    <lineage>
        <taxon>Bacteria</taxon>
        <taxon>Pseudomonadati</taxon>
        <taxon>Bacteroidota</taxon>
        <taxon>Flavobacteriia</taxon>
        <taxon>Flavobacteriales</taxon>
        <taxon>Weeksellaceae</taxon>
        <taxon>Chryseobacterium group</taxon>
        <taxon>Chryseobacterium</taxon>
    </lineage>
</organism>
<dbReference type="NCBIfam" id="TIGR03558">
    <property type="entry name" value="oxido_grp_1"/>
    <property type="match status" value="1"/>
</dbReference>
<dbReference type="OrthoDB" id="9780518at2"/>
<feature type="domain" description="Luciferase-like" evidence="2">
    <location>
        <begin position="5"/>
        <end position="306"/>
    </location>
</feature>
<dbReference type="STRING" id="525257.HMPREF0204_14253"/>
<dbReference type="EMBL" id="LR134289">
    <property type="protein sequence ID" value="VEE04656.1"/>
    <property type="molecule type" value="Genomic_DNA"/>
</dbReference>
<dbReference type="Gene3D" id="3.20.20.30">
    <property type="entry name" value="Luciferase-like domain"/>
    <property type="match status" value="1"/>
</dbReference>
<reference evidence="3 4" key="1">
    <citation type="submission" date="2018-12" db="EMBL/GenBank/DDBJ databases">
        <authorList>
            <consortium name="Pathogen Informatics"/>
        </authorList>
    </citation>
    <scope>NUCLEOTIDE SEQUENCE [LARGE SCALE GENOMIC DNA]</scope>
    <source>
        <strain evidence="3 4">NCTC11432</strain>
    </source>
</reference>
<dbReference type="CDD" id="cd00347">
    <property type="entry name" value="Flavin_utilizing_monoxygenases"/>
    <property type="match status" value="1"/>
</dbReference>
<dbReference type="InterPro" id="IPR050766">
    <property type="entry name" value="Bact_Lucif_Oxidored"/>
</dbReference>
<evidence type="ECO:0000313" key="4">
    <source>
        <dbReference type="Proteomes" id="UP000279227"/>
    </source>
</evidence>
<dbReference type="PANTHER" id="PTHR30137">
    <property type="entry name" value="LUCIFERASE-LIKE MONOOXYGENASE"/>
    <property type="match status" value="1"/>
</dbReference>
<dbReference type="InterPro" id="IPR036661">
    <property type="entry name" value="Luciferase-like_sf"/>
</dbReference>
<comment type="similarity">
    <text evidence="1">To bacterial alkanal monooxygenase alpha and beta chains.</text>
</comment>
<dbReference type="KEGG" id="cgle:NCTC11432_00228"/>
<sequence length="339" mass="37830">MKLKLGILDQSPVIMGDHAATALANSINLAVMAEETGFHSIMYSEHHGVEAYGSSSPELLAAIVLSKTSRIKIGTAGIMMRNYSAYKIAEWTKMLSTLYPERFILGLGKAPGGLKDAIMALNNHKPVVLSNMETKLEEIIQFIRDEESIYNRDEESIYNGLIAQPTHVQHIPEIMWLGSGMTSAREAAKHGVGYSFAAFMNNENGMENTDAYLREFDRTKYFPQPSLQVAVAVSVGATIQEARRNAYGMAYQFLQSRQLVSPDAVLSPEAVEEKILGTKDEAEFFTVLDRIITETPQSVGQRLEEVSEKYNTDNLLILCNMFNEEDRINTYKSIIKNNN</sequence>
<dbReference type="GO" id="GO:0016705">
    <property type="term" value="F:oxidoreductase activity, acting on paired donors, with incorporation or reduction of molecular oxygen"/>
    <property type="evidence" value="ECO:0007669"/>
    <property type="project" value="InterPro"/>
</dbReference>
<accession>A0A3S4PBU7</accession>
<dbReference type="SUPFAM" id="SSF51679">
    <property type="entry name" value="Bacterial luciferase-like"/>
    <property type="match status" value="1"/>
</dbReference>
<dbReference type="RefSeq" id="WP_002980089.1">
    <property type="nucleotide sequence ID" value="NZ_CP068486.1"/>
</dbReference>